<comment type="caution">
    <text evidence="3">The sequence shown here is derived from an EMBL/GenBank/DDBJ whole genome shotgun (WGS) entry which is preliminary data.</text>
</comment>
<dbReference type="AlphaFoldDB" id="A0AAN6RG93"/>
<feature type="compositionally biased region" description="Acidic residues" evidence="1">
    <location>
        <begin position="650"/>
        <end position="660"/>
    </location>
</feature>
<dbReference type="PANTHER" id="PTHR33112:SF16">
    <property type="entry name" value="HETEROKARYON INCOMPATIBILITY DOMAIN-CONTAINING PROTEIN"/>
    <property type="match status" value="1"/>
</dbReference>
<proteinExistence type="predicted"/>
<gene>
    <name evidence="3" type="ORF">GRF29_103g184049</name>
</gene>
<evidence type="ECO:0000256" key="1">
    <source>
        <dbReference type="SAM" id="MobiDB-lite"/>
    </source>
</evidence>
<evidence type="ECO:0000313" key="3">
    <source>
        <dbReference type="EMBL" id="KAK3207184.1"/>
    </source>
</evidence>
<evidence type="ECO:0000313" key="4">
    <source>
        <dbReference type="Proteomes" id="UP001280581"/>
    </source>
</evidence>
<dbReference type="EMBL" id="WVTA01000009">
    <property type="protein sequence ID" value="KAK3207184.1"/>
    <property type="molecule type" value="Genomic_DNA"/>
</dbReference>
<dbReference type="Proteomes" id="UP001280581">
    <property type="component" value="Unassembled WGS sequence"/>
</dbReference>
<organism evidence="3 4">
    <name type="scientific">Pseudopithomyces chartarum</name>
    <dbReference type="NCBI Taxonomy" id="1892770"/>
    <lineage>
        <taxon>Eukaryota</taxon>
        <taxon>Fungi</taxon>
        <taxon>Dikarya</taxon>
        <taxon>Ascomycota</taxon>
        <taxon>Pezizomycotina</taxon>
        <taxon>Dothideomycetes</taxon>
        <taxon>Pleosporomycetidae</taxon>
        <taxon>Pleosporales</taxon>
        <taxon>Massarineae</taxon>
        <taxon>Didymosphaeriaceae</taxon>
        <taxon>Pseudopithomyces</taxon>
    </lineage>
</organism>
<reference evidence="3 4" key="1">
    <citation type="submission" date="2021-02" db="EMBL/GenBank/DDBJ databases">
        <title>Genome assembly of Pseudopithomyces chartarum.</title>
        <authorList>
            <person name="Jauregui R."/>
            <person name="Singh J."/>
            <person name="Voisey C."/>
        </authorList>
    </citation>
    <scope>NUCLEOTIDE SEQUENCE [LARGE SCALE GENOMIC DNA]</scope>
    <source>
        <strain evidence="3 4">AGR01</strain>
    </source>
</reference>
<sequence length="683" mass="77079">MVENPGKSHLPQLMALFESLPPSQKNAALRQMQEGIFPAQRNQPEDDVHICEFCEDFVMSSSSEKIHDVLMNPFANYQIDVRDPSKILALSHGCLLCQWIFELLGQSLRDFKAALQTHHISITYLKNQTRPANFSQDNPISDLEYIDQTSGLRVWIKFSTFGAVKGVLSISYRPEPELLDRLCAMLPNSEKNEKSYNEYERIYIRSPSMSFTGYTTAESPAAKWVTSRPPLLALPAQDSFELARQWLEECAGHQECPKSIGALPSRVIDIGTQSPARTVKLRWTEEGELGQYVALSYCWGGKQSLLTTKLTAQDFTDGLPVSKLPMTIKDAITVTQELGLRFIWVDALCIIQDDPEDVAREVNNMAHIYREAYITLSAACSRSVNDGFLSHQHVNPVPSFKVPLQHEGQESGTIYIHKPETYSHTEDPIHVRAWTLQEHALSRRTLTYGTQGLWYNCHTNSHFDREHVFKDVPIPRSLRSKYHIDTLNIDSWRDLVHTYTRRFLSLPTDKLPAIAGIAAHFRHDIGGAPSNCIPTMQLDWSKEVGDDTWAPSDSIDHVRAALVSKSLVSHRYTVSISQPNRGHLGKHLRKERARALANEHTTDFLSHVEAVHVIEIDLRRVGVGDEEAGQRVASGWAARDERGRRRLVDGDGEDGGDQEGQEGSKDGEMHLGGKTWVLWSFLE</sequence>
<accession>A0AAN6RG93</accession>
<dbReference type="Pfam" id="PF06985">
    <property type="entry name" value="HET"/>
    <property type="match status" value="1"/>
</dbReference>
<evidence type="ECO:0000259" key="2">
    <source>
        <dbReference type="Pfam" id="PF06985"/>
    </source>
</evidence>
<protein>
    <recommendedName>
        <fullName evidence="2">Heterokaryon incompatibility domain-containing protein</fullName>
    </recommendedName>
</protein>
<name>A0AAN6RG93_9PLEO</name>
<feature type="compositionally biased region" description="Basic and acidic residues" evidence="1">
    <location>
        <begin position="662"/>
        <end position="671"/>
    </location>
</feature>
<keyword evidence="4" id="KW-1185">Reference proteome</keyword>
<feature type="domain" description="Heterokaryon incompatibility" evidence="2">
    <location>
        <begin position="292"/>
        <end position="438"/>
    </location>
</feature>
<feature type="region of interest" description="Disordered" evidence="1">
    <location>
        <begin position="643"/>
        <end position="671"/>
    </location>
</feature>
<dbReference type="InterPro" id="IPR010730">
    <property type="entry name" value="HET"/>
</dbReference>
<dbReference type="PANTHER" id="PTHR33112">
    <property type="entry name" value="DOMAIN PROTEIN, PUTATIVE-RELATED"/>
    <property type="match status" value="1"/>
</dbReference>